<evidence type="ECO:0000313" key="2">
    <source>
        <dbReference type="EMBL" id="GAA4329039.1"/>
    </source>
</evidence>
<dbReference type="Proteomes" id="UP001500582">
    <property type="component" value="Unassembled WGS sequence"/>
</dbReference>
<proteinExistence type="predicted"/>
<evidence type="ECO:0000313" key="3">
    <source>
        <dbReference type="Proteomes" id="UP001500582"/>
    </source>
</evidence>
<dbReference type="InterPro" id="IPR003594">
    <property type="entry name" value="HATPase_dom"/>
</dbReference>
<keyword evidence="3" id="KW-1185">Reference proteome</keyword>
<dbReference type="Pfam" id="PF02518">
    <property type="entry name" value="HATPase_c"/>
    <property type="match status" value="1"/>
</dbReference>
<comment type="caution">
    <text evidence="2">The sequence shown here is derived from an EMBL/GenBank/DDBJ whole genome shotgun (WGS) entry which is preliminary data.</text>
</comment>
<dbReference type="InterPro" id="IPR036890">
    <property type="entry name" value="HATPase_C_sf"/>
</dbReference>
<protein>
    <recommendedName>
        <fullName evidence="1">Histidine kinase/HSP90-like ATPase domain-containing protein</fullName>
    </recommendedName>
</protein>
<dbReference type="Gene3D" id="3.30.565.10">
    <property type="entry name" value="Histidine kinase-like ATPase, C-terminal domain"/>
    <property type="match status" value="1"/>
</dbReference>
<dbReference type="EMBL" id="BAABFT010000009">
    <property type="protein sequence ID" value="GAA4329039.1"/>
    <property type="molecule type" value="Genomic_DNA"/>
</dbReference>
<gene>
    <name evidence="2" type="ORF">GCM10023149_33430</name>
</gene>
<name>A0ABP8GRR8_9SPHI</name>
<feature type="domain" description="Histidine kinase/HSP90-like ATPase" evidence="1">
    <location>
        <begin position="6"/>
        <end position="62"/>
    </location>
</feature>
<sequence length="75" mass="8374">MTEVNAEQLQLSIADNGIGIPAEVQESPRGTLGMRLMKGLSAELHGDFNVRQEFGTIITLIFSRNPVYIKKRKIM</sequence>
<reference evidence="3" key="1">
    <citation type="journal article" date="2019" name="Int. J. Syst. Evol. Microbiol.">
        <title>The Global Catalogue of Microorganisms (GCM) 10K type strain sequencing project: providing services to taxonomists for standard genome sequencing and annotation.</title>
        <authorList>
            <consortium name="The Broad Institute Genomics Platform"/>
            <consortium name="The Broad Institute Genome Sequencing Center for Infectious Disease"/>
            <person name="Wu L."/>
            <person name="Ma J."/>
        </authorList>
    </citation>
    <scope>NUCLEOTIDE SEQUENCE [LARGE SCALE GENOMIC DNA]</scope>
    <source>
        <strain evidence="3">JCM 17705</strain>
    </source>
</reference>
<evidence type="ECO:0000259" key="1">
    <source>
        <dbReference type="Pfam" id="PF02518"/>
    </source>
</evidence>
<organism evidence="2 3">
    <name type="scientific">Mucilaginibacter gynuensis</name>
    <dbReference type="NCBI Taxonomy" id="1302236"/>
    <lineage>
        <taxon>Bacteria</taxon>
        <taxon>Pseudomonadati</taxon>
        <taxon>Bacteroidota</taxon>
        <taxon>Sphingobacteriia</taxon>
        <taxon>Sphingobacteriales</taxon>
        <taxon>Sphingobacteriaceae</taxon>
        <taxon>Mucilaginibacter</taxon>
    </lineage>
</organism>
<accession>A0ABP8GRR8</accession>
<dbReference type="SUPFAM" id="SSF55874">
    <property type="entry name" value="ATPase domain of HSP90 chaperone/DNA topoisomerase II/histidine kinase"/>
    <property type="match status" value="1"/>
</dbReference>